<sequence>MSPQVAPKSDKTFSFDTIAVLLAVMESHSVKLGSKHYQMMSALDGKRGYNSFQHEFREVKKRAAELAAQLKAGEEFVPVDKTRGHSAEFTALPGQTSKKRSK</sequence>
<dbReference type="OrthoDB" id="3938057at2759"/>
<dbReference type="Proteomes" id="UP000800092">
    <property type="component" value="Unassembled WGS sequence"/>
</dbReference>
<proteinExistence type="predicted"/>
<dbReference type="EMBL" id="ML991867">
    <property type="protein sequence ID" value="KAF2229326.1"/>
    <property type="molecule type" value="Genomic_DNA"/>
</dbReference>
<dbReference type="AlphaFoldDB" id="A0A6A6GU53"/>
<evidence type="ECO:0000313" key="1">
    <source>
        <dbReference type="EMBL" id="KAF2229326.1"/>
    </source>
</evidence>
<accession>A0A6A6GU53</accession>
<gene>
    <name evidence="1" type="ORF">EV356DRAFT_493992</name>
</gene>
<reference evidence="1" key="1">
    <citation type="journal article" date="2020" name="Stud. Mycol.">
        <title>101 Dothideomycetes genomes: a test case for predicting lifestyles and emergence of pathogens.</title>
        <authorList>
            <person name="Haridas S."/>
            <person name="Albert R."/>
            <person name="Binder M."/>
            <person name="Bloem J."/>
            <person name="Labutti K."/>
            <person name="Salamov A."/>
            <person name="Andreopoulos B."/>
            <person name="Baker S."/>
            <person name="Barry K."/>
            <person name="Bills G."/>
            <person name="Bluhm B."/>
            <person name="Cannon C."/>
            <person name="Castanera R."/>
            <person name="Culley D."/>
            <person name="Daum C."/>
            <person name="Ezra D."/>
            <person name="Gonzalez J."/>
            <person name="Henrissat B."/>
            <person name="Kuo A."/>
            <person name="Liang C."/>
            <person name="Lipzen A."/>
            <person name="Lutzoni F."/>
            <person name="Magnuson J."/>
            <person name="Mondo S."/>
            <person name="Nolan M."/>
            <person name="Ohm R."/>
            <person name="Pangilinan J."/>
            <person name="Park H.-J."/>
            <person name="Ramirez L."/>
            <person name="Alfaro M."/>
            <person name="Sun H."/>
            <person name="Tritt A."/>
            <person name="Yoshinaga Y."/>
            <person name="Zwiers L.-H."/>
            <person name="Turgeon B."/>
            <person name="Goodwin S."/>
            <person name="Spatafora J."/>
            <person name="Crous P."/>
            <person name="Grigoriev I."/>
        </authorList>
    </citation>
    <scope>NUCLEOTIDE SEQUENCE</scope>
    <source>
        <strain evidence="1">Tuck. ex Michener</strain>
    </source>
</reference>
<organism evidence="1 2">
    <name type="scientific">Viridothelium virens</name>
    <name type="common">Speckled blister lichen</name>
    <name type="synonym">Trypethelium virens</name>
    <dbReference type="NCBI Taxonomy" id="1048519"/>
    <lineage>
        <taxon>Eukaryota</taxon>
        <taxon>Fungi</taxon>
        <taxon>Dikarya</taxon>
        <taxon>Ascomycota</taxon>
        <taxon>Pezizomycotina</taxon>
        <taxon>Dothideomycetes</taxon>
        <taxon>Dothideomycetes incertae sedis</taxon>
        <taxon>Trypetheliales</taxon>
        <taxon>Trypetheliaceae</taxon>
        <taxon>Viridothelium</taxon>
    </lineage>
</organism>
<evidence type="ECO:0000313" key="2">
    <source>
        <dbReference type="Proteomes" id="UP000800092"/>
    </source>
</evidence>
<name>A0A6A6GU53_VIRVR</name>
<protein>
    <submittedName>
        <fullName evidence="1">Uncharacterized protein</fullName>
    </submittedName>
</protein>
<keyword evidence="2" id="KW-1185">Reference proteome</keyword>